<evidence type="ECO:0000313" key="3">
    <source>
        <dbReference type="Proteomes" id="UP000551758"/>
    </source>
</evidence>
<feature type="signal peptide" evidence="1">
    <location>
        <begin position="1"/>
        <end position="20"/>
    </location>
</feature>
<reference evidence="2 3" key="1">
    <citation type="journal article" date="2020" name="Mol. Biol. Evol.">
        <title>Interspecific Gene Flow and the Evolution of Specialization in Black and White Rhinoceros.</title>
        <authorList>
            <person name="Moodley Y."/>
            <person name="Westbury M.V."/>
            <person name="Russo I.M."/>
            <person name="Gopalakrishnan S."/>
            <person name="Rakotoarivelo A."/>
            <person name="Olsen R.A."/>
            <person name="Prost S."/>
            <person name="Tunstall T."/>
            <person name="Ryder O.A."/>
            <person name="Dalen L."/>
            <person name="Bruford M.W."/>
        </authorList>
    </citation>
    <scope>NUCLEOTIDE SEQUENCE [LARGE SCALE GENOMIC DNA]</scope>
    <source>
        <strain evidence="2">SBR-YM</strain>
        <tissue evidence="2">Skin</tissue>
    </source>
</reference>
<keyword evidence="1" id="KW-0732">Signal</keyword>
<sequence length="79" mass="8869">MRLLGWWQVLLWVLGPPARSLEDEHTEYFLWKVLVAAPPTPGCFGPPPFGFPATEAIVKKPVAGREPSEKNWKGVKELT</sequence>
<comment type="caution">
    <text evidence="2">The sequence shown here is derived from an EMBL/GenBank/DDBJ whole genome shotgun (WGS) entry which is preliminary data.</text>
</comment>
<proteinExistence type="predicted"/>
<accession>A0A7J7ECC2</accession>
<organism evidence="2 3">
    <name type="scientific">Diceros bicornis minor</name>
    <name type="common">South-central black rhinoceros</name>
    <dbReference type="NCBI Taxonomy" id="77932"/>
    <lineage>
        <taxon>Eukaryota</taxon>
        <taxon>Metazoa</taxon>
        <taxon>Chordata</taxon>
        <taxon>Craniata</taxon>
        <taxon>Vertebrata</taxon>
        <taxon>Euteleostomi</taxon>
        <taxon>Mammalia</taxon>
        <taxon>Eutheria</taxon>
        <taxon>Laurasiatheria</taxon>
        <taxon>Perissodactyla</taxon>
        <taxon>Rhinocerotidae</taxon>
        <taxon>Diceros</taxon>
    </lineage>
</organism>
<dbReference type="Proteomes" id="UP000551758">
    <property type="component" value="Unassembled WGS sequence"/>
</dbReference>
<protein>
    <submittedName>
        <fullName evidence="2">Uncharacterized protein</fullName>
    </submittedName>
</protein>
<gene>
    <name evidence="2" type="ORF">HPG69_017050</name>
</gene>
<name>A0A7J7ECC2_DICBM</name>
<evidence type="ECO:0000256" key="1">
    <source>
        <dbReference type="SAM" id="SignalP"/>
    </source>
</evidence>
<dbReference type="EMBL" id="JACDTQ010003641">
    <property type="protein sequence ID" value="KAF5913432.1"/>
    <property type="molecule type" value="Genomic_DNA"/>
</dbReference>
<dbReference type="AlphaFoldDB" id="A0A7J7ECC2"/>
<feature type="chain" id="PRO_5029618377" evidence="1">
    <location>
        <begin position="21"/>
        <end position="79"/>
    </location>
</feature>
<evidence type="ECO:0000313" key="2">
    <source>
        <dbReference type="EMBL" id="KAF5913432.1"/>
    </source>
</evidence>
<keyword evidence="3" id="KW-1185">Reference proteome</keyword>